<keyword evidence="4" id="KW-0472">Membrane</keyword>
<dbReference type="STRING" id="7574.A0A1S3JT46"/>
<evidence type="ECO:0000259" key="9">
    <source>
        <dbReference type="PROSITE" id="PS51718"/>
    </source>
</evidence>
<evidence type="ECO:0000256" key="4">
    <source>
        <dbReference type="ARBA" id="ARBA00023136"/>
    </source>
</evidence>
<comment type="subcellular location">
    <subcellularLocation>
        <location evidence="1">Sarcoplasmic reticulum lumen</location>
    </subcellularLocation>
    <subcellularLocation>
        <location evidence="6">Sarcoplasmic reticulum membrane</location>
        <topology evidence="6">Peripheral membrane protein</topology>
    </subcellularLocation>
</comment>
<dbReference type="InterPro" id="IPR051943">
    <property type="entry name" value="TRAFAC_Dynamin-like_GTPase"/>
</dbReference>
<dbReference type="AlphaFoldDB" id="A0A1S3JT46"/>
<organism evidence="10 11">
    <name type="scientific">Lingula anatina</name>
    <name type="common">Brachiopod</name>
    <name type="synonym">Lingula unguis</name>
    <dbReference type="NCBI Taxonomy" id="7574"/>
    <lineage>
        <taxon>Eukaryota</taxon>
        <taxon>Metazoa</taxon>
        <taxon>Spiralia</taxon>
        <taxon>Lophotrochozoa</taxon>
        <taxon>Brachiopoda</taxon>
        <taxon>Linguliformea</taxon>
        <taxon>Lingulata</taxon>
        <taxon>Lingulida</taxon>
        <taxon>Linguloidea</taxon>
        <taxon>Lingulidae</taxon>
        <taxon>Lingula</taxon>
    </lineage>
</organism>
<evidence type="ECO:0000256" key="6">
    <source>
        <dbReference type="ARBA" id="ARBA00060448"/>
    </source>
</evidence>
<dbReference type="KEGG" id="lak:106175703"/>
<dbReference type="Pfam" id="PF00350">
    <property type="entry name" value="Dynamin_N"/>
    <property type="match status" value="1"/>
</dbReference>
<dbReference type="CDD" id="cd09913">
    <property type="entry name" value="EHD"/>
    <property type="match status" value="1"/>
</dbReference>
<name>A0A1S3JT46_LINAN</name>
<dbReference type="InterPro" id="IPR030381">
    <property type="entry name" value="G_DYNAMIN_dom"/>
</dbReference>
<dbReference type="InterPro" id="IPR031692">
    <property type="entry name" value="EHD_N"/>
</dbReference>
<keyword evidence="10" id="KW-1185">Reference proteome</keyword>
<evidence type="ECO:0000256" key="7">
    <source>
        <dbReference type="ARBA" id="ARBA00074933"/>
    </source>
</evidence>
<dbReference type="FunFam" id="3.40.50.300:FF:000635">
    <property type="entry name" value="Sarcalumenin, putative"/>
    <property type="match status" value="1"/>
</dbReference>
<dbReference type="GeneID" id="106175703"/>
<dbReference type="OrthoDB" id="422720at2759"/>
<dbReference type="Pfam" id="PF16880">
    <property type="entry name" value="EHD_N"/>
    <property type="match status" value="1"/>
</dbReference>
<dbReference type="Gene3D" id="3.40.50.300">
    <property type="entry name" value="P-loop containing nucleotide triphosphate hydrolases"/>
    <property type="match status" value="1"/>
</dbReference>
<evidence type="ECO:0000256" key="3">
    <source>
        <dbReference type="ARBA" id="ARBA00022951"/>
    </source>
</evidence>
<proteinExistence type="predicted"/>
<feature type="chain" id="PRO_5010178855" description="Sarcalumenin" evidence="8">
    <location>
        <begin position="28"/>
        <end position="482"/>
    </location>
</feature>
<dbReference type="Gene3D" id="1.10.268.20">
    <property type="match status" value="1"/>
</dbReference>
<feature type="signal peptide" evidence="8">
    <location>
        <begin position="1"/>
        <end position="27"/>
    </location>
</feature>
<keyword evidence="3" id="KW-0703">Sarcoplasmic reticulum</keyword>
<evidence type="ECO:0000256" key="1">
    <source>
        <dbReference type="ARBA" id="ARBA00004564"/>
    </source>
</evidence>
<dbReference type="GO" id="GO:0005525">
    <property type="term" value="F:GTP binding"/>
    <property type="evidence" value="ECO:0007669"/>
    <property type="project" value="InterPro"/>
</dbReference>
<dbReference type="RefSeq" id="XP_013413281.1">
    <property type="nucleotide sequence ID" value="XM_013557827.1"/>
</dbReference>
<accession>A0A1S3JT46</accession>
<sequence length="482" mass="55186">MVAYSKTKVACLLIFFFSEHYVGLSNGKEEKSPTKQDVSHSRLRDRKNLENILQLSPDVHGKQKYSSSTLNIKAILDKLRAIYQSSIKPLEDVYRFTTLGKNTVTDGEIYAKPMILFLGPWSTGKSTMINYLVGLEDDAYKLRTGAEPTTSDFTVLMNGEEYRTMEGIVLAADHTRSFSALEKFGQGFLERLQGIEMPHRLLQKVTFIDTPGIIENRKQQERGYPFNEVSQWFIDRADLIFVVFDPTKLDVGTELEAIFQLLKGREGQIRLILNKADSVTPQELMRVYGALFWSLAPLINVTEPPRVFIGSFWANPIKPNTMTQLFEQEENSLLQDVHEVVRNGVANKIAFVRQHAIKVRIHALLVDKYVEVFKNKKSLFTDNEKILSHIIDHPEKYYIFQSVQSHANISKYDLPDPDIYKDFFHMEAINTLMPLNYHCSFFKGCMYDDLNAAITVDLPKLLQEVRKGQDVCTVGDKDCENS</sequence>
<dbReference type="InterPro" id="IPR045063">
    <property type="entry name" value="Dynamin_N"/>
</dbReference>
<evidence type="ECO:0000256" key="5">
    <source>
        <dbReference type="ARBA" id="ARBA00023180"/>
    </source>
</evidence>
<protein>
    <recommendedName>
        <fullName evidence="7">Sarcalumenin</fullName>
    </recommendedName>
</protein>
<dbReference type="SUPFAM" id="SSF52540">
    <property type="entry name" value="P-loop containing nucleoside triphosphate hydrolases"/>
    <property type="match status" value="1"/>
</dbReference>
<dbReference type="GO" id="GO:0033018">
    <property type="term" value="C:sarcoplasmic reticulum lumen"/>
    <property type="evidence" value="ECO:0007669"/>
    <property type="project" value="UniProtKB-SubCell"/>
</dbReference>
<keyword evidence="5" id="KW-0325">Glycoprotein</keyword>
<evidence type="ECO:0000256" key="2">
    <source>
        <dbReference type="ARBA" id="ARBA00022729"/>
    </source>
</evidence>
<feature type="domain" description="Dynamin-type G" evidence="9">
    <location>
        <begin position="109"/>
        <end position="350"/>
    </location>
</feature>
<dbReference type="GO" id="GO:0033017">
    <property type="term" value="C:sarcoplasmic reticulum membrane"/>
    <property type="evidence" value="ECO:0007669"/>
    <property type="project" value="UniProtKB-SubCell"/>
</dbReference>
<evidence type="ECO:0000256" key="8">
    <source>
        <dbReference type="SAM" id="SignalP"/>
    </source>
</evidence>
<dbReference type="PANTHER" id="PTHR43681:SF1">
    <property type="entry name" value="SARCALUMENIN"/>
    <property type="match status" value="1"/>
</dbReference>
<evidence type="ECO:0000313" key="11">
    <source>
        <dbReference type="RefSeq" id="XP_013413281.1"/>
    </source>
</evidence>
<dbReference type="PROSITE" id="PS51718">
    <property type="entry name" value="G_DYNAMIN_2"/>
    <property type="match status" value="1"/>
</dbReference>
<evidence type="ECO:0000313" key="10">
    <source>
        <dbReference type="Proteomes" id="UP000085678"/>
    </source>
</evidence>
<dbReference type="Proteomes" id="UP000085678">
    <property type="component" value="Unplaced"/>
</dbReference>
<gene>
    <name evidence="11" type="primary">LOC106175703</name>
</gene>
<dbReference type="InParanoid" id="A0A1S3JT46"/>
<dbReference type="InterPro" id="IPR027417">
    <property type="entry name" value="P-loop_NTPase"/>
</dbReference>
<keyword evidence="2 8" id="KW-0732">Signal</keyword>
<reference evidence="11" key="1">
    <citation type="submission" date="2025-08" db="UniProtKB">
        <authorList>
            <consortium name="RefSeq"/>
        </authorList>
    </citation>
    <scope>IDENTIFICATION</scope>
    <source>
        <tissue evidence="11">Gonads</tissue>
    </source>
</reference>
<dbReference type="PANTHER" id="PTHR43681">
    <property type="entry name" value="TRANSMEMBRANE GTPASE FZO"/>
    <property type="match status" value="1"/>
</dbReference>